<name>A0A9P8VT68_9HYPO</name>
<evidence type="ECO:0000313" key="1">
    <source>
        <dbReference type="EMBL" id="KAH6874193.1"/>
    </source>
</evidence>
<protein>
    <submittedName>
        <fullName evidence="1">Uncharacterized protein</fullName>
    </submittedName>
</protein>
<organism evidence="1 2">
    <name type="scientific">Thelonectria olida</name>
    <dbReference type="NCBI Taxonomy" id="1576542"/>
    <lineage>
        <taxon>Eukaryota</taxon>
        <taxon>Fungi</taxon>
        <taxon>Dikarya</taxon>
        <taxon>Ascomycota</taxon>
        <taxon>Pezizomycotina</taxon>
        <taxon>Sordariomycetes</taxon>
        <taxon>Hypocreomycetidae</taxon>
        <taxon>Hypocreales</taxon>
        <taxon>Nectriaceae</taxon>
        <taxon>Thelonectria</taxon>
    </lineage>
</organism>
<sequence length="217" mass="23316">MPYSPRRFVSALRTCQPVPQPQSRFTSTATWKRLSIFIDWIAPFLSALGHNPVKSIRATGNGPCPDKVQRPQIQNYPLVCSFKKTLPQDGNVLAQGVPLPLCNGVLNNATVVKPTSSPFRGLDLTKCYGISASLNATVRPAKSKASANDSAGSMNATVGSLKLSSRSFSQKSTKSGISAGCSETKFTISMHSGSNRYCSQRALTAHTLLGDIDMYDT</sequence>
<proteinExistence type="predicted"/>
<dbReference type="EMBL" id="JAGPYM010000041">
    <property type="protein sequence ID" value="KAH6874193.1"/>
    <property type="molecule type" value="Genomic_DNA"/>
</dbReference>
<gene>
    <name evidence="1" type="ORF">B0T10DRAFT_465865</name>
</gene>
<comment type="caution">
    <text evidence="1">The sequence shown here is derived from an EMBL/GenBank/DDBJ whole genome shotgun (WGS) entry which is preliminary data.</text>
</comment>
<dbReference type="AlphaFoldDB" id="A0A9P8VT68"/>
<accession>A0A9P8VT68</accession>
<keyword evidence="2" id="KW-1185">Reference proteome</keyword>
<dbReference type="Proteomes" id="UP000777438">
    <property type="component" value="Unassembled WGS sequence"/>
</dbReference>
<reference evidence="1 2" key="1">
    <citation type="journal article" date="2021" name="Nat. Commun.">
        <title>Genetic determinants of endophytism in the Arabidopsis root mycobiome.</title>
        <authorList>
            <person name="Mesny F."/>
            <person name="Miyauchi S."/>
            <person name="Thiergart T."/>
            <person name="Pickel B."/>
            <person name="Atanasova L."/>
            <person name="Karlsson M."/>
            <person name="Huettel B."/>
            <person name="Barry K.W."/>
            <person name="Haridas S."/>
            <person name="Chen C."/>
            <person name="Bauer D."/>
            <person name="Andreopoulos W."/>
            <person name="Pangilinan J."/>
            <person name="LaButti K."/>
            <person name="Riley R."/>
            <person name="Lipzen A."/>
            <person name="Clum A."/>
            <person name="Drula E."/>
            <person name="Henrissat B."/>
            <person name="Kohler A."/>
            <person name="Grigoriev I.V."/>
            <person name="Martin F.M."/>
            <person name="Hacquard S."/>
        </authorList>
    </citation>
    <scope>NUCLEOTIDE SEQUENCE [LARGE SCALE GENOMIC DNA]</scope>
    <source>
        <strain evidence="1 2">MPI-CAGE-CH-0241</strain>
    </source>
</reference>
<evidence type="ECO:0000313" key="2">
    <source>
        <dbReference type="Proteomes" id="UP000777438"/>
    </source>
</evidence>